<comment type="caution">
    <text evidence="1">The sequence shown here is derived from an EMBL/GenBank/DDBJ whole genome shotgun (WGS) entry which is preliminary data.</text>
</comment>
<gene>
    <name evidence="1" type="ORF">B0T25DRAFT_608255</name>
</gene>
<dbReference type="Proteomes" id="UP001275084">
    <property type="component" value="Unassembled WGS sequence"/>
</dbReference>
<name>A0AAJ0MF22_9PEZI</name>
<accession>A0AAJ0MF22</accession>
<keyword evidence="2" id="KW-1185">Reference proteome</keyword>
<reference evidence="1" key="1">
    <citation type="journal article" date="2023" name="Mol. Phylogenet. Evol.">
        <title>Genome-scale phylogeny and comparative genomics of the fungal order Sordariales.</title>
        <authorList>
            <person name="Hensen N."/>
            <person name="Bonometti L."/>
            <person name="Westerberg I."/>
            <person name="Brannstrom I.O."/>
            <person name="Guillou S."/>
            <person name="Cros-Aarteil S."/>
            <person name="Calhoun S."/>
            <person name="Haridas S."/>
            <person name="Kuo A."/>
            <person name="Mondo S."/>
            <person name="Pangilinan J."/>
            <person name="Riley R."/>
            <person name="LaButti K."/>
            <person name="Andreopoulos B."/>
            <person name="Lipzen A."/>
            <person name="Chen C."/>
            <person name="Yan M."/>
            <person name="Daum C."/>
            <person name="Ng V."/>
            <person name="Clum A."/>
            <person name="Steindorff A."/>
            <person name="Ohm R.A."/>
            <person name="Martin F."/>
            <person name="Silar P."/>
            <person name="Natvig D.O."/>
            <person name="Lalanne C."/>
            <person name="Gautier V."/>
            <person name="Ament-Velasquez S.L."/>
            <person name="Kruys A."/>
            <person name="Hutchinson M.I."/>
            <person name="Powell A.J."/>
            <person name="Barry K."/>
            <person name="Miller A.N."/>
            <person name="Grigoriev I.V."/>
            <person name="Debuchy R."/>
            <person name="Gladieux P."/>
            <person name="Hiltunen Thoren M."/>
            <person name="Johannesson H."/>
        </authorList>
    </citation>
    <scope>NUCLEOTIDE SEQUENCE</scope>
    <source>
        <strain evidence="1">CBS 955.72</strain>
    </source>
</reference>
<dbReference type="Gene3D" id="3.30.420.40">
    <property type="match status" value="2"/>
</dbReference>
<dbReference type="Gene3D" id="3.90.640.10">
    <property type="entry name" value="Actin, Chain A, domain 4"/>
    <property type="match status" value="1"/>
</dbReference>
<dbReference type="EMBL" id="JAUIQD010000004">
    <property type="protein sequence ID" value="KAK3353784.1"/>
    <property type="molecule type" value="Genomic_DNA"/>
</dbReference>
<reference evidence="1" key="2">
    <citation type="submission" date="2023-06" db="EMBL/GenBank/DDBJ databases">
        <authorList>
            <consortium name="Lawrence Berkeley National Laboratory"/>
            <person name="Haridas S."/>
            <person name="Hensen N."/>
            <person name="Bonometti L."/>
            <person name="Westerberg I."/>
            <person name="Brannstrom I.O."/>
            <person name="Guillou S."/>
            <person name="Cros-Aarteil S."/>
            <person name="Calhoun S."/>
            <person name="Kuo A."/>
            <person name="Mondo S."/>
            <person name="Pangilinan J."/>
            <person name="Riley R."/>
            <person name="Labutti K."/>
            <person name="Andreopoulos B."/>
            <person name="Lipzen A."/>
            <person name="Chen C."/>
            <person name="Yanf M."/>
            <person name="Daum C."/>
            <person name="Ng V."/>
            <person name="Clum A."/>
            <person name="Steindorff A."/>
            <person name="Ohm R."/>
            <person name="Martin F."/>
            <person name="Silar P."/>
            <person name="Natvig D."/>
            <person name="Lalanne C."/>
            <person name="Gautier V."/>
            <person name="Ament-Velasquez S.L."/>
            <person name="Kruys A."/>
            <person name="Hutchinson M.I."/>
            <person name="Powell A.J."/>
            <person name="Barry K."/>
            <person name="Miller A.N."/>
            <person name="Grigoriev I.V."/>
            <person name="Debuchy R."/>
            <person name="Gladieux P."/>
            <person name="Thoren M.H."/>
            <person name="Johannesson H."/>
        </authorList>
    </citation>
    <scope>NUCLEOTIDE SEQUENCE</scope>
    <source>
        <strain evidence="1">CBS 955.72</strain>
    </source>
</reference>
<proteinExistence type="predicted"/>
<dbReference type="AlphaFoldDB" id="A0AAJ0MF22"/>
<evidence type="ECO:0000313" key="1">
    <source>
        <dbReference type="EMBL" id="KAK3353784.1"/>
    </source>
</evidence>
<protein>
    <submittedName>
        <fullName evidence="1">Uncharacterized protein</fullName>
    </submittedName>
</protein>
<evidence type="ECO:0000313" key="2">
    <source>
        <dbReference type="Proteomes" id="UP001275084"/>
    </source>
</evidence>
<sequence>MHPVENKEYHERTDPRFEICDFSSSGYPFDEMGPVYLKNYIDPHRQRISLKYAMYALANASDALLEEYPLLKDFTERMGDADLREKCRNGLVELLTVVCQRVQKVCRSCNFRITKIAMTVPAQWTLVFEDLYVDMIEEVFQHPRHDVYFLTETEALAWYLFRDPEYVADLELDKENEAVLFADFGGHNMNGCIFDVNHGIDDAVSFYRLRDPFGAGGGSEQWEFNLAKECRVKSPNQDGTQAMVPMTAEMRQQLLDAFANEKKGLGPGTGLRDLFYVTDSTGNLIEVEAPQDLIDQAWEEAHRRPLNLARDQLRVIAEIEDVKPAIIISGGTSRHRPLQARLKEMCEEAGVPAPNFVDTLEVLYASSKIAKGAAYAVGSALTVEEFFARGAAVGVQTYHDSNNPGKEWTDQVDYLTSPTFGETPKIFRLTSESHRPIRQSIEPPKTALGKPNEPSVGPGCGRIVARPSVNIAGNAFVIGSDAIEITSEVSGHRIEAFKFFRKAFGIARKAPRIARGAFWYLSEAFPTPPGNASPNASKAS</sequence>
<organism evidence="1 2">
    <name type="scientific">Lasiosphaeria hispida</name>
    <dbReference type="NCBI Taxonomy" id="260671"/>
    <lineage>
        <taxon>Eukaryota</taxon>
        <taxon>Fungi</taxon>
        <taxon>Dikarya</taxon>
        <taxon>Ascomycota</taxon>
        <taxon>Pezizomycotina</taxon>
        <taxon>Sordariomycetes</taxon>
        <taxon>Sordariomycetidae</taxon>
        <taxon>Sordariales</taxon>
        <taxon>Lasiosphaeriaceae</taxon>
        <taxon>Lasiosphaeria</taxon>
    </lineage>
</organism>